<organism evidence="2 3">
    <name type="scientific">Sphingobacterium faecale</name>
    <dbReference type="NCBI Taxonomy" id="2803775"/>
    <lineage>
        <taxon>Bacteria</taxon>
        <taxon>Pseudomonadati</taxon>
        <taxon>Bacteroidota</taxon>
        <taxon>Sphingobacteriia</taxon>
        <taxon>Sphingobacteriales</taxon>
        <taxon>Sphingobacteriaceae</taxon>
        <taxon>Sphingobacterium</taxon>
    </lineage>
</organism>
<dbReference type="GO" id="GO:0016787">
    <property type="term" value="F:hydrolase activity"/>
    <property type="evidence" value="ECO:0007669"/>
    <property type="project" value="UniProtKB-KW"/>
</dbReference>
<feature type="signal peptide" evidence="1">
    <location>
        <begin position="1"/>
        <end position="21"/>
    </location>
</feature>
<keyword evidence="1" id="KW-0732">Signal</keyword>
<comment type="caution">
    <text evidence="2">The sequence shown here is derived from an EMBL/GenBank/DDBJ whole genome shotgun (WGS) entry which is preliminary data.</text>
</comment>
<evidence type="ECO:0000313" key="3">
    <source>
        <dbReference type="Proteomes" id="UP000625283"/>
    </source>
</evidence>
<evidence type="ECO:0000313" key="2">
    <source>
        <dbReference type="EMBL" id="MBL1409297.1"/>
    </source>
</evidence>
<sequence length="409" mass="45630">MNNRICFLLMFVAFSFSKAFGQNLLTKTDTTNREKGGYSHHIAVEFRPASVLASSPFYKEHNGQEQRIRSAFSGHLKYSFGLPTGSLGKEVFRNTEQGVGIAYFGFRGGQEFGSPVATYLFQNAEIANLGKRLSLGYEWNFGLSTGWKPYNPQTNPENLIVGSRENAYINLGMFLKWRLMDRLSVTGGADITHFSNGNTVYPNAGVNMLGGKIGLQYNVSKLAVAYLKATNTVQAHAFPKHISYDVVVFGSWRRKGVYSFGSQVASPHKYPVVGAYFASMYNVSYRFRTGLSIDGIYDGSANVYTEDYIVGTQQQFFKPNWNQQVALGVSARAEYIMPIFTIGVGLGKNVLYRGADFNGSYQSFALKIGTSRSSFLHIGYNLKDFHEPNYLMLGLGYRFHNKTPSFLGH</sequence>
<keyword evidence="3" id="KW-1185">Reference proteome</keyword>
<accession>A0ABS1R5M5</accession>
<protein>
    <submittedName>
        <fullName evidence="2">Acyloxyacyl hydrolase</fullName>
    </submittedName>
</protein>
<feature type="chain" id="PRO_5045796785" evidence="1">
    <location>
        <begin position="22"/>
        <end position="409"/>
    </location>
</feature>
<dbReference type="EMBL" id="JAERTY010000005">
    <property type="protein sequence ID" value="MBL1409297.1"/>
    <property type="molecule type" value="Genomic_DNA"/>
</dbReference>
<keyword evidence="2" id="KW-0378">Hydrolase</keyword>
<reference evidence="2 3" key="1">
    <citation type="submission" date="2021-01" db="EMBL/GenBank/DDBJ databases">
        <title>C459-1 draft genome sequence.</title>
        <authorList>
            <person name="Zhang X.-F."/>
        </authorList>
    </citation>
    <scope>NUCLEOTIDE SEQUENCE [LARGE SCALE GENOMIC DNA]</scope>
    <source>
        <strain evidence="3">C459-1</strain>
    </source>
</reference>
<proteinExistence type="predicted"/>
<name>A0ABS1R5M5_9SPHI</name>
<gene>
    <name evidence="2" type="ORF">JKG61_11095</name>
</gene>
<evidence type="ECO:0000256" key="1">
    <source>
        <dbReference type="SAM" id="SignalP"/>
    </source>
</evidence>
<dbReference type="Proteomes" id="UP000625283">
    <property type="component" value="Unassembled WGS sequence"/>
</dbReference>
<dbReference type="RefSeq" id="WP_202103047.1">
    <property type="nucleotide sequence ID" value="NZ_JAERTY010000005.1"/>
</dbReference>